<feature type="transmembrane region" description="Helical" evidence="1">
    <location>
        <begin position="41"/>
        <end position="65"/>
    </location>
</feature>
<sequence>MLATFARLTVEDSRKAFVFEVPGLYFLKLSYQLLSCVYIDVFASTYISFSCIYSILFLMDGFLFLTYKSVLEKSIVLTNFDLLQAEKEECINHCDINSNSKVVVYGALAVSTLKDDRLGIFSFKIIKSVCVST</sequence>
<keyword evidence="1" id="KW-0812">Transmembrane</keyword>
<name>R0H5G1_9BRAS</name>
<keyword evidence="1" id="KW-0472">Membrane</keyword>
<proteinExistence type="predicted"/>
<dbReference type="Proteomes" id="UP000029121">
    <property type="component" value="Unassembled WGS sequence"/>
</dbReference>
<organism evidence="2 3">
    <name type="scientific">Capsella rubella</name>
    <dbReference type="NCBI Taxonomy" id="81985"/>
    <lineage>
        <taxon>Eukaryota</taxon>
        <taxon>Viridiplantae</taxon>
        <taxon>Streptophyta</taxon>
        <taxon>Embryophyta</taxon>
        <taxon>Tracheophyta</taxon>
        <taxon>Spermatophyta</taxon>
        <taxon>Magnoliopsida</taxon>
        <taxon>eudicotyledons</taxon>
        <taxon>Gunneridae</taxon>
        <taxon>Pentapetalae</taxon>
        <taxon>rosids</taxon>
        <taxon>malvids</taxon>
        <taxon>Brassicales</taxon>
        <taxon>Brassicaceae</taxon>
        <taxon>Camelineae</taxon>
        <taxon>Capsella</taxon>
    </lineage>
</organism>
<protein>
    <submittedName>
        <fullName evidence="2">Uncharacterized protein</fullName>
    </submittedName>
</protein>
<evidence type="ECO:0000313" key="3">
    <source>
        <dbReference type="Proteomes" id="UP000029121"/>
    </source>
</evidence>
<keyword evidence="3" id="KW-1185">Reference proteome</keyword>
<accession>R0H5G1</accession>
<reference evidence="3" key="1">
    <citation type="journal article" date="2013" name="Nat. Genet.">
        <title>The Capsella rubella genome and the genomic consequences of rapid mating system evolution.</title>
        <authorList>
            <person name="Slotte T."/>
            <person name="Hazzouri K.M."/>
            <person name="Agren J.A."/>
            <person name="Koenig D."/>
            <person name="Maumus F."/>
            <person name="Guo Y.L."/>
            <person name="Steige K."/>
            <person name="Platts A.E."/>
            <person name="Escobar J.S."/>
            <person name="Newman L.K."/>
            <person name="Wang W."/>
            <person name="Mandakova T."/>
            <person name="Vello E."/>
            <person name="Smith L.M."/>
            <person name="Henz S.R."/>
            <person name="Steffen J."/>
            <person name="Takuno S."/>
            <person name="Brandvain Y."/>
            <person name="Coop G."/>
            <person name="Andolfatto P."/>
            <person name="Hu T.T."/>
            <person name="Blanchette M."/>
            <person name="Clark R.M."/>
            <person name="Quesneville H."/>
            <person name="Nordborg M."/>
            <person name="Gaut B.S."/>
            <person name="Lysak M.A."/>
            <person name="Jenkins J."/>
            <person name="Grimwood J."/>
            <person name="Chapman J."/>
            <person name="Prochnik S."/>
            <person name="Shu S."/>
            <person name="Rokhsar D."/>
            <person name="Schmutz J."/>
            <person name="Weigel D."/>
            <person name="Wright S.I."/>
        </authorList>
    </citation>
    <scope>NUCLEOTIDE SEQUENCE [LARGE SCALE GENOMIC DNA]</scope>
    <source>
        <strain evidence="3">cv. Monte Gargano</strain>
    </source>
</reference>
<gene>
    <name evidence="2" type="ORF">CARUB_v10007401mg</name>
</gene>
<keyword evidence="1" id="KW-1133">Transmembrane helix</keyword>
<evidence type="ECO:0000256" key="1">
    <source>
        <dbReference type="SAM" id="Phobius"/>
    </source>
</evidence>
<dbReference type="EMBL" id="KB870811">
    <property type="protein sequence ID" value="EOA18788.1"/>
    <property type="molecule type" value="Genomic_DNA"/>
</dbReference>
<dbReference type="AlphaFoldDB" id="R0H5G1"/>
<evidence type="ECO:0000313" key="2">
    <source>
        <dbReference type="EMBL" id="EOA18788.1"/>
    </source>
</evidence>